<proteinExistence type="inferred from homology"/>
<dbReference type="GO" id="GO:0020037">
    <property type="term" value="F:heme binding"/>
    <property type="evidence" value="ECO:0007669"/>
    <property type="project" value="InterPro"/>
</dbReference>
<evidence type="ECO:0000256" key="16">
    <source>
        <dbReference type="ARBA" id="ARBA00082981"/>
    </source>
</evidence>
<keyword evidence="6" id="KW-0442">Lipid degradation</keyword>
<comment type="pathway">
    <text evidence="13">Steroid metabolism; cholesterol degradation.</text>
</comment>
<keyword evidence="12" id="KW-0753">Steroid metabolism</keyword>
<dbReference type="InterPro" id="IPR001128">
    <property type="entry name" value="Cyt_P450"/>
</dbReference>
<protein>
    <recommendedName>
        <fullName evidence="14">Steroid C26-monooxygenase</fullName>
    </recommendedName>
    <alternativeName>
        <fullName evidence="15">Cholest-4-en-3-one C26-monooxygenase</fullName>
    </alternativeName>
    <alternativeName>
        <fullName evidence="17">Cholesterol C26-monooxygenase</fullName>
    </alternativeName>
    <alternativeName>
        <fullName evidence="16">Steroid C27-monooxygenase</fullName>
    </alternativeName>
</protein>
<dbReference type="FunFam" id="1.10.630.10:FF:000018">
    <property type="entry name" value="Cytochrome P450 monooxygenase"/>
    <property type="match status" value="1"/>
</dbReference>
<dbReference type="Proteomes" id="UP000547444">
    <property type="component" value="Unassembled WGS sequence"/>
</dbReference>
<keyword evidence="5 18" id="KW-0479">Metal-binding</keyword>
<comment type="similarity">
    <text evidence="2 18">Belongs to the cytochrome P450 family.</text>
</comment>
<dbReference type="InterPro" id="IPR036396">
    <property type="entry name" value="Cyt_P450_sf"/>
</dbReference>
<comment type="cofactor">
    <cofactor evidence="1">
        <name>heme</name>
        <dbReference type="ChEBI" id="CHEBI:30413"/>
    </cofactor>
</comment>
<evidence type="ECO:0000256" key="8">
    <source>
        <dbReference type="ARBA" id="ARBA00023004"/>
    </source>
</evidence>
<dbReference type="PRINTS" id="PR00359">
    <property type="entry name" value="BP450"/>
</dbReference>
<dbReference type="Pfam" id="PF00067">
    <property type="entry name" value="p450"/>
    <property type="match status" value="1"/>
</dbReference>
<dbReference type="Gene3D" id="1.10.630.10">
    <property type="entry name" value="Cytochrome P450"/>
    <property type="match status" value="1"/>
</dbReference>
<evidence type="ECO:0000256" key="6">
    <source>
        <dbReference type="ARBA" id="ARBA00022963"/>
    </source>
</evidence>
<dbReference type="GO" id="GO:0036199">
    <property type="term" value="F:cholest-4-en-3-one 26-monooxygenase activity"/>
    <property type="evidence" value="ECO:0007669"/>
    <property type="project" value="TreeGrafter"/>
</dbReference>
<evidence type="ECO:0000256" key="15">
    <source>
        <dbReference type="ARBA" id="ARBA00079588"/>
    </source>
</evidence>
<dbReference type="PROSITE" id="PS00086">
    <property type="entry name" value="CYTOCHROME_P450"/>
    <property type="match status" value="1"/>
</dbReference>
<evidence type="ECO:0000256" key="17">
    <source>
        <dbReference type="ARBA" id="ARBA00083909"/>
    </source>
</evidence>
<dbReference type="GO" id="GO:0006707">
    <property type="term" value="P:cholesterol catabolic process"/>
    <property type="evidence" value="ECO:0007669"/>
    <property type="project" value="TreeGrafter"/>
</dbReference>
<evidence type="ECO:0000256" key="3">
    <source>
        <dbReference type="ARBA" id="ARBA00022548"/>
    </source>
</evidence>
<keyword evidence="4 18" id="KW-0349">Heme</keyword>
<dbReference type="GO" id="GO:0008395">
    <property type="term" value="F:steroid hydroxylase activity"/>
    <property type="evidence" value="ECO:0007669"/>
    <property type="project" value="TreeGrafter"/>
</dbReference>
<dbReference type="GO" id="GO:0005506">
    <property type="term" value="F:iron ion binding"/>
    <property type="evidence" value="ECO:0007669"/>
    <property type="project" value="InterPro"/>
</dbReference>
<keyword evidence="11" id="KW-1207">Sterol metabolism</keyword>
<evidence type="ECO:0000256" key="18">
    <source>
        <dbReference type="RuleBase" id="RU000461"/>
    </source>
</evidence>
<reference evidence="19 20" key="1">
    <citation type="submission" date="2020-03" db="EMBL/GenBank/DDBJ databases">
        <title>Sequencing the genomes of 1000 actinobacteria strains.</title>
        <authorList>
            <person name="Klenk H.-P."/>
        </authorList>
    </citation>
    <scope>NUCLEOTIDE SEQUENCE [LARGE SCALE GENOMIC DNA]</scope>
    <source>
        <strain evidence="19 20">DSM 44556</strain>
    </source>
</reference>
<keyword evidence="10" id="KW-0443">Lipid metabolism</keyword>
<evidence type="ECO:0000256" key="2">
    <source>
        <dbReference type="ARBA" id="ARBA00010617"/>
    </source>
</evidence>
<evidence type="ECO:0000256" key="9">
    <source>
        <dbReference type="ARBA" id="ARBA00023033"/>
    </source>
</evidence>
<dbReference type="PANTHER" id="PTHR46696:SF4">
    <property type="entry name" value="BIOTIN BIOSYNTHESIS CYTOCHROME P450"/>
    <property type="match status" value="1"/>
</dbReference>
<gene>
    <name evidence="19" type="ORF">FHU31_004323</name>
</gene>
<evidence type="ECO:0000256" key="1">
    <source>
        <dbReference type="ARBA" id="ARBA00001971"/>
    </source>
</evidence>
<organism evidence="19 20">
    <name type="scientific">Mycolicibacterium fluoranthenivorans</name>
    <dbReference type="NCBI Taxonomy" id="258505"/>
    <lineage>
        <taxon>Bacteria</taxon>
        <taxon>Bacillati</taxon>
        <taxon>Actinomycetota</taxon>
        <taxon>Actinomycetes</taxon>
        <taxon>Mycobacteriales</taxon>
        <taxon>Mycobacteriaceae</taxon>
        <taxon>Mycolicibacterium</taxon>
    </lineage>
</organism>
<name>A0A7X5ZEQ1_9MYCO</name>
<evidence type="ECO:0000313" key="19">
    <source>
        <dbReference type="EMBL" id="NIH97333.1"/>
    </source>
</evidence>
<dbReference type="InterPro" id="IPR017972">
    <property type="entry name" value="Cyt_P450_CS"/>
</dbReference>
<evidence type="ECO:0000256" key="5">
    <source>
        <dbReference type="ARBA" id="ARBA00022723"/>
    </source>
</evidence>
<sequence length="422" mass="47674">MTTGKVDGLTPEYVHFDPFSDEFFNDPFATYRQLRDRAPVYHSTQYDFWALSRYEDVADAMRDHETYSSTKGVTLDHFIDPDAMIPEGVIIMMDPPTHTRMRSLVNKVFTPRSIAKLEPMIRSIIESAAKTVDVASFDVVEDFSARFPVEIITTMLGVPPEGRQQIRHWLDALLEREPGNISTTPAGRKAAITMWKYYYDLVGKKRANPQDDMMTRLTEVEVEREDGTTTRLDDVEIAAFASLLGGAGAETVTKLIASAAVVFAHNREQWQELRRDRSLVPAAFEELLRYEGPSQYDIRWSNVDVELHGEVIPKHKPVMLINGSATRDERKFADPDRFDIHRGHSGHNLGFGYGIHSCLGAALARMEGRIAIDVMLDLIPEYEIDVAGLERVKMPNVFGWGRVPVHARHVSGGLNQPRKGMD</sequence>
<evidence type="ECO:0000256" key="11">
    <source>
        <dbReference type="ARBA" id="ARBA00023166"/>
    </source>
</evidence>
<dbReference type="RefSeq" id="WP_263987762.1">
    <property type="nucleotide sequence ID" value="NZ_JAANOW010000002.1"/>
</dbReference>
<dbReference type="EMBL" id="JAANOW010000002">
    <property type="protein sequence ID" value="NIH97333.1"/>
    <property type="molecule type" value="Genomic_DNA"/>
</dbReference>
<dbReference type="PANTHER" id="PTHR46696">
    <property type="entry name" value="P450, PUTATIVE (EUROFUNG)-RELATED"/>
    <property type="match status" value="1"/>
</dbReference>
<dbReference type="SUPFAM" id="SSF48264">
    <property type="entry name" value="Cytochrome P450"/>
    <property type="match status" value="1"/>
</dbReference>
<evidence type="ECO:0000256" key="14">
    <source>
        <dbReference type="ARBA" id="ARBA00070775"/>
    </source>
</evidence>
<keyword evidence="9 18" id="KW-0503">Monooxygenase</keyword>
<evidence type="ECO:0000256" key="12">
    <source>
        <dbReference type="ARBA" id="ARBA00023221"/>
    </source>
</evidence>
<accession>A0A7X5ZEQ1</accession>
<evidence type="ECO:0000256" key="10">
    <source>
        <dbReference type="ARBA" id="ARBA00023098"/>
    </source>
</evidence>
<evidence type="ECO:0000256" key="13">
    <source>
        <dbReference type="ARBA" id="ARBA00049645"/>
    </source>
</evidence>
<evidence type="ECO:0000256" key="7">
    <source>
        <dbReference type="ARBA" id="ARBA00023002"/>
    </source>
</evidence>
<dbReference type="AlphaFoldDB" id="A0A7X5ZEQ1"/>
<keyword evidence="20" id="KW-1185">Reference proteome</keyword>
<keyword evidence="8 18" id="KW-0408">Iron</keyword>
<evidence type="ECO:0000313" key="20">
    <source>
        <dbReference type="Proteomes" id="UP000547444"/>
    </source>
</evidence>
<comment type="caution">
    <text evidence="19">The sequence shown here is derived from an EMBL/GenBank/DDBJ whole genome shotgun (WGS) entry which is preliminary data.</text>
</comment>
<keyword evidence="3" id="KW-0153">Cholesterol metabolism</keyword>
<dbReference type="InterPro" id="IPR002397">
    <property type="entry name" value="Cyt_P450_B"/>
</dbReference>
<keyword evidence="7 18" id="KW-0560">Oxidoreductase</keyword>
<evidence type="ECO:0000256" key="4">
    <source>
        <dbReference type="ARBA" id="ARBA00022617"/>
    </source>
</evidence>